<evidence type="ECO:0000313" key="12">
    <source>
        <dbReference type="Proteomes" id="UP001281410"/>
    </source>
</evidence>
<dbReference type="AlphaFoldDB" id="A0AAE0ACD9"/>
<feature type="region of interest" description="Disordered" evidence="9">
    <location>
        <begin position="80"/>
        <end position="117"/>
    </location>
</feature>
<name>A0AAE0ACD9_9ROSI</name>
<keyword evidence="3 8" id="KW-0678">Repressor</keyword>
<comment type="subcellular location">
    <subcellularLocation>
        <location evidence="1 8">Nucleus</location>
    </subcellularLocation>
</comment>
<dbReference type="Pfam" id="PF02309">
    <property type="entry name" value="AUX_IAA"/>
    <property type="match status" value="2"/>
</dbReference>
<dbReference type="Proteomes" id="UP001281410">
    <property type="component" value="Unassembled WGS sequence"/>
</dbReference>
<reference evidence="11" key="1">
    <citation type="journal article" date="2023" name="Plant J.">
        <title>Genome sequences and population genomics provide insights into the demographic history, inbreeding, and mutation load of two 'living fossil' tree species of Dipteronia.</title>
        <authorList>
            <person name="Feng Y."/>
            <person name="Comes H.P."/>
            <person name="Chen J."/>
            <person name="Zhu S."/>
            <person name="Lu R."/>
            <person name="Zhang X."/>
            <person name="Li P."/>
            <person name="Qiu J."/>
            <person name="Olsen K.M."/>
            <person name="Qiu Y."/>
        </authorList>
    </citation>
    <scope>NUCLEOTIDE SEQUENCE</scope>
    <source>
        <strain evidence="11">NBL</strain>
    </source>
</reference>
<evidence type="ECO:0000256" key="3">
    <source>
        <dbReference type="ARBA" id="ARBA00022491"/>
    </source>
</evidence>
<keyword evidence="7 8" id="KW-0927">Auxin signaling pathway</keyword>
<proteinExistence type="inferred from homology"/>
<evidence type="ECO:0000256" key="9">
    <source>
        <dbReference type="SAM" id="MobiDB-lite"/>
    </source>
</evidence>
<evidence type="ECO:0000313" key="11">
    <source>
        <dbReference type="EMBL" id="KAK3210963.1"/>
    </source>
</evidence>
<dbReference type="EMBL" id="JANJYJ010000005">
    <property type="protein sequence ID" value="KAK3210963.1"/>
    <property type="molecule type" value="Genomic_DNA"/>
</dbReference>
<evidence type="ECO:0000256" key="1">
    <source>
        <dbReference type="ARBA" id="ARBA00004123"/>
    </source>
</evidence>
<protein>
    <recommendedName>
        <fullName evidence="8">Auxin-responsive protein</fullName>
    </recommendedName>
</protein>
<accession>A0AAE0ACD9</accession>
<dbReference type="InterPro" id="IPR033389">
    <property type="entry name" value="AUX/IAA_dom"/>
</dbReference>
<evidence type="ECO:0000256" key="6">
    <source>
        <dbReference type="ARBA" id="ARBA00023242"/>
    </source>
</evidence>
<dbReference type="PANTHER" id="PTHR31734:SF38">
    <property type="entry name" value="AUXIN-RESPONSIVE PROTEIN IAA29"/>
    <property type="match status" value="1"/>
</dbReference>
<dbReference type="Gene3D" id="3.10.20.90">
    <property type="entry name" value="Phosphatidylinositol 3-kinase Catalytic Subunit, Chain A, domain 1"/>
    <property type="match status" value="1"/>
</dbReference>
<comment type="function">
    <text evidence="8">Aux/IAA proteins are short-lived transcriptional factors that function as repressors of early auxin response genes at low auxin concentrations.</text>
</comment>
<keyword evidence="6 8" id="KW-0539">Nucleus</keyword>
<dbReference type="PROSITE" id="PS51745">
    <property type="entry name" value="PB1"/>
    <property type="match status" value="1"/>
</dbReference>
<dbReference type="InterPro" id="IPR053793">
    <property type="entry name" value="PB1-like"/>
</dbReference>
<gene>
    <name evidence="11" type="ORF">Dsin_015669</name>
</gene>
<evidence type="ECO:0000256" key="5">
    <source>
        <dbReference type="ARBA" id="ARBA00023163"/>
    </source>
</evidence>
<evidence type="ECO:0000256" key="4">
    <source>
        <dbReference type="ARBA" id="ARBA00023015"/>
    </source>
</evidence>
<sequence length="245" mass="28069">MTYMELQLGLALPNHAAISVKGFDLNTYLYEPKDIIASNNPSWNTLGFVFLPTTTTYNDAKKRSFDEAFHQVRSVPQTLPLLHWTNQPNDEDDDPKDLDTNSSFSSNKISEEDGVVGWPPIKNLRKIHRQQQQHHEGRRAAAAKNNQTVENGFVCGGRQYSNSMLVKVKMEGVAITRKIDLTLHDSFQSLNTTLITMFGLWHQDSNSYKLTYQDKEGDWLIADQNVPWRIFIRTVQRLKLLKSSD</sequence>
<dbReference type="GO" id="GO:0009734">
    <property type="term" value="P:auxin-activated signaling pathway"/>
    <property type="evidence" value="ECO:0007669"/>
    <property type="project" value="UniProtKB-UniRule"/>
</dbReference>
<feature type="domain" description="PB1" evidence="10">
    <location>
        <begin position="163"/>
        <end position="245"/>
    </location>
</feature>
<keyword evidence="4 8" id="KW-0805">Transcription regulation</keyword>
<comment type="subunit">
    <text evidence="8">Homodimers and heterodimers.</text>
</comment>
<dbReference type="GO" id="GO:0005634">
    <property type="term" value="C:nucleus"/>
    <property type="evidence" value="ECO:0007669"/>
    <property type="project" value="UniProtKB-SubCell"/>
</dbReference>
<keyword evidence="12" id="KW-1185">Reference proteome</keyword>
<dbReference type="SUPFAM" id="SSF54277">
    <property type="entry name" value="CAD &amp; PB1 domains"/>
    <property type="match status" value="1"/>
</dbReference>
<dbReference type="GO" id="GO:0006355">
    <property type="term" value="P:regulation of DNA-templated transcription"/>
    <property type="evidence" value="ECO:0007669"/>
    <property type="project" value="InterPro"/>
</dbReference>
<dbReference type="InterPro" id="IPR003311">
    <property type="entry name" value="AUX_IAA"/>
</dbReference>
<dbReference type="PANTHER" id="PTHR31734">
    <property type="entry name" value="AUXIN-RESPONSIVE PROTEIN IAA17"/>
    <property type="match status" value="1"/>
</dbReference>
<evidence type="ECO:0000259" key="10">
    <source>
        <dbReference type="PROSITE" id="PS51745"/>
    </source>
</evidence>
<evidence type="ECO:0000256" key="2">
    <source>
        <dbReference type="ARBA" id="ARBA00006728"/>
    </source>
</evidence>
<comment type="similarity">
    <text evidence="2 8">Belongs to the Aux/IAA family.</text>
</comment>
<evidence type="ECO:0000256" key="7">
    <source>
        <dbReference type="ARBA" id="ARBA00023294"/>
    </source>
</evidence>
<evidence type="ECO:0000256" key="8">
    <source>
        <dbReference type="RuleBase" id="RU004549"/>
    </source>
</evidence>
<organism evidence="11 12">
    <name type="scientific">Dipteronia sinensis</name>
    <dbReference type="NCBI Taxonomy" id="43782"/>
    <lineage>
        <taxon>Eukaryota</taxon>
        <taxon>Viridiplantae</taxon>
        <taxon>Streptophyta</taxon>
        <taxon>Embryophyta</taxon>
        <taxon>Tracheophyta</taxon>
        <taxon>Spermatophyta</taxon>
        <taxon>Magnoliopsida</taxon>
        <taxon>eudicotyledons</taxon>
        <taxon>Gunneridae</taxon>
        <taxon>Pentapetalae</taxon>
        <taxon>rosids</taxon>
        <taxon>malvids</taxon>
        <taxon>Sapindales</taxon>
        <taxon>Sapindaceae</taxon>
        <taxon>Hippocastanoideae</taxon>
        <taxon>Acereae</taxon>
        <taxon>Dipteronia</taxon>
    </lineage>
</organism>
<keyword evidence="5 8" id="KW-0804">Transcription</keyword>
<comment type="caution">
    <text evidence="11">The sequence shown here is derived from an EMBL/GenBank/DDBJ whole genome shotgun (WGS) entry which is preliminary data.</text>
</comment>